<dbReference type="Proteomes" id="UP000256405">
    <property type="component" value="Unassembled WGS sequence"/>
</dbReference>
<organism evidence="1 2">
    <name type="scientific">Algoriphagus antarcticus</name>
    <dbReference type="NCBI Taxonomy" id="238540"/>
    <lineage>
        <taxon>Bacteria</taxon>
        <taxon>Pseudomonadati</taxon>
        <taxon>Bacteroidota</taxon>
        <taxon>Cytophagia</taxon>
        <taxon>Cytophagales</taxon>
        <taxon>Cyclobacteriaceae</taxon>
        <taxon>Algoriphagus</taxon>
    </lineage>
</organism>
<reference evidence="1 2" key="1">
    <citation type="submission" date="2018-08" db="EMBL/GenBank/DDBJ databases">
        <title>Genomic Encyclopedia of Archaeal and Bacterial Type Strains, Phase II (KMG-II): from individual species to whole genera.</title>
        <authorList>
            <person name="Goeker M."/>
        </authorList>
    </citation>
    <scope>NUCLEOTIDE SEQUENCE [LARGE SCALE GENOMIC DNA]</scope>
    <source>
        <strain evidence="1 2">DSM 15986</strain>
    </source>
</reference>
<keyword evidence="2" id="KW-1185">Reference proteome</keyword>
<evidence type="ECO:0000313" key="2">
    <source>
        <dbReference type="Proteomes" id="UP000256405"/>
    </source>
</evidence>
<accession>A0A3E0DX67</accession>
<name>A0A3E0DX67_9BACT</name>
<dbReference type="EMBL" id="QUNF01000006">
    <property type="protein sequence ID" value="REG90628.1"/>
    <property type="molecule type" value="Genomic_DNA"/>
</dbReference>
<comment type="caution">
    <text evidence="1">The sequence shown here is derived from an EMBL/GenBank/DDBJ whole genome shotgun (WGS) entry which is preliminary data.</text>
</comment>
<sequence length="33" mass="3610">MKNGKTVVLIIQAEDFDTFANSSQFRSSAPIHG</sequence>
<gene>
    <name evidence="1" type="ORF">C8N25_106127</name>
</gene>
<protein>
    <submittedName>
        <fullName evidence="1">Uncharacterized protein</fullName>
    </submittedName>
</protein>
<proteinExistence type="predicted"/>
<evidence type="ECO:0000313" key="1">
    <source>
        <dbReference type="EMBL" id="REG90628.1"/>
    </source>
</evidence>
<dbReference type="AlphaFoldDB" id="A0A3E0DX67"/>